<gene>
    <name evidence="3" type="ORF">IMCC3135_04960</name>
</gene>
<dbReference type="Proteomes" id="UP000250079">
    <property type="component" value="Chromosome"/>
</dbReference>
<dbReference type="InterPro" id="IPR003777">
    <property type="entry name" value="XdhC_CoxI"/>
</dbReference>
<sequence length="398" mass="43257">MSDWLTQVSALADNDTACVLITVVATRGSIPREAGTRMVVSEHHCHGTIGGGHLEFRAIDIARKQLANTDRAETFTERFPLGASLGQCCGGLVHLLFERLQADQQPWLSFVLTQQRQKQAVVMLTQLLPDTQNPGHISSIRRLVVSEQETSGELVGVQQSAIEYARQQLVSSHDNLVDRVDVSQLQISTNAENSETDTDISPAFHPMPLLVETLVPDAFTIHLFGAGHVGQAIVNVLSGLPCKIHWIDSRDDQFPGTLPANVHPLVSDQPDMDVNDIPAGSYVLIMTHNHALDEAICERALQRDDLAYCGLIGSASKRRNFIRRFETRGMSAAGIERLTCPIGMPGLSGKHPGEIAIAVSAELLLLRASDSTTSAQSTHCSRILAKPEFAKRPAFASA</sequence>
<name>A0A2Z2NKR1_9GAMM</name>
<reference evidence="3 4" key="1">
    <citation type="submission" date="2016-12" db="EMBL/GenBank/DDBJ databases">
        <authorList>
            <person name="Song W.-J."/>
            <person name="Kurnit D.M."/>
        </authorList>
    </citation>
    <scope>NUCLEOTIDE SEQUENCE [LARGE SCALE GENOMIC DNA]</scope>
    <source>
        <strain evidence="3 4">IMCC3135</strain>
    </source>
</reference>
<dbReference type="NCBIfam" id="TIGR02964">
    <property type="entry name" value="xanthine_xdhC"/>
    <property type="match status" value="1"/>
</dbReference>
<proteinExistence type="predicted"/>
<dbReference type="PANTHER" id="PTHR30388:SF6">
    <property type="entry name" value="XANTHINE DEHYDROGENASE SUBUNIT A-RELATED"/>
    <property type="match status" value="1"/>
</dbReference>
<evidence type="ECO:0008006" key="5">
    <source>
        <dbReference type="Google" id="ProtNLM"/>
    </source>
</evidence>
<accession>A0A2Z2NKR1</accession>
<keyword evidence="4" id="KW-1185">Reference proteome</keyword>
<dbReference type="InterPro" id="IPR027051">
    <property type="entry name" value="XdhC_Rossmann_dom"/>
</dbReference>
<evidence type="ECO:0000313" key="4">
    <source>
        <dbReference type="Proteomes" id="UP000250079"/>
    </source>
</evidence>
<dbReference type="EMBL" id="CP018632">
    <property type="protein sequence ID" value="ASJ71105.1"/>
    <property type="molecule type" value="Genomic_DNA"/>
</dbReference>
<evidence type="ECO:0000259" key="2">
    <source>
        <dbReference type="Pfam" id="PF13478"/>
    </source>
</evidence>
<evidence type="ECO:0000259" key="1">
    <source>
        <dbReference type="Pfam" id="PF02625"/>
    </source>
</evidence>
<dbReference type="KEGG" id="gai:IMCC3135_04960"/>
<dbReference type="PANTHER" id="PTHR30388">
    <property type="entry name" value="ALDEHYDE OXIDOREDUCTASE MOLYBDENUM COFACTOR ASSEMBLY PROTEIN"/>
    <property type="match status" value="1"/>
</dbReference>
<feature type="domain" description="XdhC Rossmann" evidence="2">
    <location>
        <begin position="222"/>
        <end position="363"/>
    </location>
</feature>
<dbReference type="OrthoDB" id="61481at2"/>
<protein>
    <recommendedName>
        <fullName evidence="5">Xanthine dehydrogenase accessory protein XdhC</fullName>
    </recommendedName>
</protein>
<organism evidence="3 4">
    <name type="scientific">Granulosicoccus antarcticus IMCC3135</name>
    <dbReference type="NCBI Taxonomy" id="1192854"/>
    <lineage>
        <taxon>Bacteria</taxon>
        <taxon>Pseudomonadati</taxon>
        <taxon>Pseudomonadota</taxon>
        <taxon>Gammaproteobacteria</taxon>
        <taxon>Chromatiales</taxon>
        <taxon>Granulosicoccaceae</taxon>
        <taxon>Granulosicoccus</taxon>
    </lineage>
</organism>
<dbReference type="InterPro" id="IPR014308">
    <property type="entry name" value="Xanthine_DH_XdhC"/>
</dbReference>
<dbReference type="InterPro" id="IPR052698">
    <property type="entry name" value="MoCofactor_Util/Proc"/>
</dbReference>
<evidence type="ECO:0000313" key="3">
    <source>
        <dbReference type="EMBL" id="ASJ71105.1"/>
    </source>
</evidence>
<dbReference type="Gene3D" id="3.40.50.720">
    <property type="entry name" value="NAD(P)-binding Rossmann-like Domain"/>
    <property type="match status" value="1"/>
</dbReference>
<feature type="domain" description="XdhC- CoxI" evidence="1">
    <location>
        <begin position="13"/>
        <end position="71"/>
    </location>
</feature>
<dbReference type="AlphaFoldDB" id="A0A2Z2NKR1"/>
<dbReference type="Pfam" id="PF02625">
    <property type="entry name" value="XdhC_CoxI"/>
    <property type="match status" value="1"/>
</dbReference>
<dbReference type="RefSeq" id="WP_088916582.1">
    <property type="nucleotide sequence ID" value="NZ_CP018632.1"/>
</dbReference>
<dbReference type="Pfam" id="PF13478">
    <property type="entry name" value="XdhC_C"/>
    <property type="match status" value="1"/>
</dbReference>